<keyword evidence="3" id="KW-1185">Reference proteome</keyword>
<name>D3UIQ4_HELM1</name>
<keyword evidence="1" id="KW-1133">Transmembrane helix</keyword>
<feature type="transmembrane region" description="Helical" evidence="1">
    <location>
        <begin position="6"/>
        <end position="21"/>
    </location>
</feature>
<sequence>MTLLPIILVVFLAIFLLFLILKDFGAISKKQKFLSLFALLTFGILIGIYAYNKSQMDKKVYLLQMSFLRGENLSCGKNLISVKDFNLSTGTLTLIGKENSPARNIVYSLKDCDLTKKTSPALENLQEQLEKD</sequence>
<evidence type="ECO:0000313" key="3">
    <source>
        <dbReference type="Proteomes" id="UP000001522"/>
    </source>
</evidence>
<gene>
    <name evidence="2" type="ordered locus">HMU11240</name>
</gene>
<evidence type="ECO:0000313" key="2">
    <source>
        <dbReference type="EMBL" id="CBG40379.1"/>
    </source>
</evidence>
<keyword evidence="1" id="KW-0812">Transmembrane</keyword>
<feature type="transmembrane region" description="Helical" evidence="1">
    <location>
        <begin position="33"/>
        <end position="51"/>
    </location>
</feature>
<keyword evidence="1" id="KW-0472">Membrane</keyword>
<dbReference type="HOGENOM" id="CLU_157875_0_0_7"/>
<dbReference type="EMBL" id="FN555004">
    <property type="protein sequence ID" value="CBG40379.1"/>
    <property type="molecule type" value="Genomic_DNA"/>
</dbReference>
<reference evidence="2 3" key="1">
    <citation type="journal article" date="2010" name="BMC Genomics">
        <title>Comparative genomics and proteomics of Helicobacter mustelae, an ulcerogenic and carcinogenic gastric pathogen.</title>
        <authorList>
            <person name="O'Toole P.W."/>
            <person name="Snelling W.J."/>
            <person name="Canchaya C."/>
            <person name="Forde B.M."/>
            <person name="Hardie K.R."/>
            <person name="Josenhans C."/>
            <person name="Graham R.L.J."/>
            <person name="McMullan G."/>
            <person name="Parkhill J."/>
            <person name="Belda E."/>
            <person name="Bentley S.D."/>
        </authorList>
    </citation>
    <scope>NUCLEOTIDE SEQUENCE [LARGE SCALE GENOMIC DNA]</scope>
    <source>
        <strain evidence="3">ATCC 43772 / LMG 18044 / NCTC 12198 / 12198</strain>
    </source>
</reference>
<dbReference type="RefSeq" id="WP_013023448.1">
    <property type="nucleotide sequence ID" value="NC_013949.1"/>
</dbReference>
<protein>
    <submittedName>
        <fullName evidence="2">Uncharacterized protein</fullName>
    </submittedName>
</protein>
<accession>D3UIQ4</accession>
<dbReference type="Proteomes" id="UP000001522">
    <property type="component" value="Chromosome"/>
</dbReference>
<dbReference type="AlphaFoldDB" id="D3UIQ4"/>
<proteinExistence type="predicted"/>
<dbReference type="STRING" id="679897.HMU11240"/>
<dbReference type="KEGG" id="hms:HMU11240"/>
<organism evidence="2 3">
    <name type="scientific">Helicobacter mustelae (strain ATCC 43772 / CCUG 25715 / CIP 103759 / LMG 18044 / NCTC 12198 / R85-136P)</name>
    <name type="common">Campylobacter mustelae</name>
    <dbReference type="NCBI Taxonomy" id="679897"/>
    <lineage>
        <taxon>Bacteria</taxon>
        <taxon>Pseudomonadati</taxon>
        <taxon>Campylobacterota</taxon>
        <taxon>Epsilonproteobacteria</taxon>
        <taxon>Campylobacterales</taxon>
        <taxon>Helicobacteraceae</taxon>
        <taxon>Helicobacter</taxon>
    </lineage>
</organism>
<evidence type="ECO:0000256" key="1">
    <source>
        <dbReference type="SAM" id="Phobius"/>
    </source>
</evidence>